<evidence type="ECO:0000256" key="4">
    <source>
        <dbReference type="RuleBase" id="RU003815"/>
    </source>
</evidence>
<dbReference type="STRING" id="139420.A0A371DTE0"/>
<gene>
    <name evidence="5" type="ORF">OH76DRAFT_1396104</name>
</gene>
<evidence type="ECO:0000313" key="6">
    <source>
        <dbReference type="Proteomes" id="UP000256964"/>
    </source>
</evidence>
<comment type="similarity">
    <text evidence="1 4">Belongs to the universal ribosomal protein uS9 family.</text>
</comment>
<dbReference type="GO" id="GO:0003723">
    <property type="term" value="F:RNA binding"/>
    <property type="evidence" value="ECO:0007669"/>
    <property type="project" value="TreeGrafter"/>
</dbReference>
<dbReference type="InterPro" id="IPR000754">
    <property type="entry name" value="Ribosomal_uS9"/>
</dbReference>
<dbReference type="SUPFAM" id="SSF54211">
    <property type="entry name" value="Ribosomal protein S5 domain 2-like"/>
    <property type="match status" value="1"/>
</dbReference>
<dbReference type="AlphaFoldDB" id="A0A371DTE0"/>
<accession>A0A371DTE0</accession>
<dbReference type="EMBL" id="KZ857381">
    <property type="protein sequence ID" value="RDX55764.1"/>
    <property type="molecule type" value="Genomic_DNA"/>
</dbReference>
<dbReference type="InterPro" id="IPR020574">
    <property type="entry name" value="Ribosomal_uS9_CS"/>
</dbReference>
<dbReference type="Pfam" id="PF00380">
    <property type="entry name" value="Ribosomal_S9"/>
    <property type="match status" value="1"/>
</dbReference>
<dbReference type="PANTHER" id="PTHR21569:SF16">
    <property type="entry name" value="RIBOSOMAL PROTEIN S16"/>
    <property type="match status" value="1"/>
</dbReference>
<dbReference type="Proteomes" id="UP000256964">
    <property type="component" value="Unassembled WGS sequence"/>
</dbReference>
<reference evidence="5 6" key="1">
    <citation type="journal article" date="2018" name="Biotechnol. Biofuels">
        <title>Integrative visual omics of the white-rot fungus Polyporus brumalis exposes the biotechnological potential of its oxidative enzymes for delignifying raw plant biomass.</title>
        <authorList>
            <person name="Miyauchi S."/>
            <person name="Rancon A."/>
            <person name="Drula E."/>
            <person name="Hage H."/>
            <person name="Chaduli D."/>
            <person name="Favel A."/>
            <person name="Grisel S."/>
            <person name="Henrissat B."/>
            <person name="Herpoel-Gimbert I."/>
            <person name="Ruiz-Duenas F.J."/>
            <person name="Chevret D."/>
            <person name="Hainaut M."/>
            <person name="Lin J."/>
            <person name="Wang M."/>
            <person name="Pangilinan J."/>
            <person name="Lipzen A."/>
            <person name="Lesage-Meessen L."/>
            <person name="Navarro D."/>
            <person name="Riley R."/>
            <person name="Grigoriev I.V."/>
            <person name="Zhou S."/>
            <person name="Raouche S."/>
            <person name="Rosso M.N."/>
        </authorList>
    </citation>
    <scope>NUCLEOTIDE SEQUENCE [LARGE SCALE GENOMIC DNA]</scope>
    <source>
        <strain evidence="5 6">BRFM 1820</strain>
    </source>
</reference>
<dbReference type="OrthoDB" id="426865at2759"/>
<keyword evidence="3 4" id="KW-0687">Ribonucleoprotein</keyword>
<dbReference type="InterPro" id="IPR020568">
    <property type="entry name" value="Ribosomal_Su5_D2-typ_SF"/>
</dbReference>
<evidence type="ECO:0000256" key="3">
    <source>
        <dbReference type="ARBA" id="ARBA00023274"/>
    </source>
</evidence>
<proteinExistence type="inferred from homology"/>
<sequence length="178" mass="19562">MTLLAQTDHLKAVKLNYPFFLSLAIHSATSTSNKMAPATQAVQTFGKKKTATAVAHAKEGRGLIHINGAPLSLLRPEILRFKVYEPILVAGEEAFSAIDIRLRVKGGGHTSQVYAIRQAIAKAVVAYYAKYFDAASALELKKKLVAYDRTLLIADPRRAEPKKFGGHGARARRQKSYR</sequence>
<keyword evidence="6" id="KW-1185">Reference proteome</keyword>
<name>A0A371DTE0_9APHY</name>
<evidence type="ECO:0000256" key="2">
    <source>
        <dbReference type="ARBA" id="ARBA00022980"/>
    </source>
</evidence>
<organism evidence="5 6">
    <name type="scientific">Lentinus brumalis</name>
    <dbReference type="NCBI Taxonomy" id="2498619"/>
    <lineage>
        <taxon>Eukaryota</taxon>
        <taxon>Fungi</taxon>
        <taxon>Dikarya</taxon>
        <taxon>Basidiomycota</taxon>
        <taxon>Agaricomycotina</taxon>
        <taxon>Agaricomycetes</taxon>
        <taxon>Polyporales</taxon>
        <taxon>Polyporaceae</taxon>
        <taxon>Lentinus</taxon>
    </lineage>
</organism>
<evidence type="ECO:0000256" key="1">
    <source>
        <dbReference type="ARBA" id="ARBA00005251"/>
    </source>
</evidence>
<dbReference type="GO" id="GO:0003735">
    <property type="term" value="F:structural constituent of ribosome"/>
    <property type="evidence" value="ECO:0007669"/>
    <property type="project" value="InterPro"/>
</dbReference>
<dbReference type="PANTHER" id="PTHR21569">
    <property type="entry name" value="RIBOSOMAL PROTEIN S9"/>
    <property type="match status" value="1"/>
</dbReference>
<keyword evidence="2 4" id="KW-0689">Ribosomal protein</keyword>
<dbReference type="FunFam" id="3.30.230.10:FF:000007">
    <property type="entry name" value="40S ribosomal protein S16"/>
    <property type="match status" value="1"/>
</dbReference>
<dbReference type="Gene3D" id="3.30.230.10">
    <property type="match status" value="1"/>
</dbReference>
<dbReference type="NCBIfam" id="NF001749">
    <property type="entry name" value="PRK00474.1"/>
    <property type="match status" value="1"/>
</dbReference>
<dbReference type="GO" id="GO:0006412">
    <property type="term" value="P:translation"/>
    <property type="evidence" value="ECO:0007669"/>
    <property type="project" value="InterPro"/>
</dbReference>
<dbReference type="GO" id="GO:0022627">
    <property type="term" value="C:cytosolic small ribosomal subunit"/>
    <property type="evidence" value="ECO:0007669"/>
    <property type="project" value="TreeGrafter"/>
</dbReference>
<dbReference type="InterPro" id="IPR014721">
    <property type="entry name" value="Ribsml_uS5_D2-typ_fold_subgr"/>
</dbReference>
<protein>
    <submittedName>
        <fullName evidence="5">Ribosomal protein S9</fullName>
    </submittedName>
</protein>
<dbReference type="PROSITE" id="PS00360">
    <property type="entry name" value="RIBOSOMAL_S9"/>
    <property type="match status" value="1"/>
</dbReference>
<dbReference type="GO" id="GO:0000462">
    <property type="term" value="P:maturation of SSU-rRNA from tricistronic rRNA transcript (SSU-rRNA, 5.8S rRNA, LSU-rRNA)"/>
    <property type="evidence" value="ECO:0007669"/>
    <property type="project" value="TreeGrafter"/>
</dbReference>
<evidence type="ECO:0000313" key="5">
    <source>
        <dbReference type="EMBL" id="RDX55764.1"/>
    </source>
</evidence>